<comment type="caution">
    <text evidence="1">The sequence shown here is derived from an EMBL/GenBank/DDBJ whole genome shotgun (WGS) entry which is preliminary data.</text>
</comment>
<dbReference type="Proteomes" id="UP001431693">
    <property type="component" value="Unassembled WGS sequence"/>
</dbReference>
<evidence type="ECO:0008006" key="3">
    <source>
        <dbReference type="Google" id="ProtNLM"/>
    </source>
</evidence>
<proteinExistence type="predicted"/>
<keyword evidence="2" id="KW-1185">Reference proteome</keyword>
<gene>
    <name evidence="1" type="ORF">QJ043_06690</name>
</gene>
<organism evidence="1 2">
    <name type="scientific">Kribbibacterium absianum</name>
    <dbReference type="NCBI Taxonomy" id="3044210"/>
    <lineage>
        <taxon>Bacteria</taxon>
        <taxon>Bacillati</taxon>
        <taxon>Actinomycetota</taxon>
        <taxon>Coriobacteriia</taxon>
        <taxon>Coriobacteriales</taxon>
        <taxon>Kribbibacteriaceae</taxon>
        <taxon>Kribbibacterium</taxon>
    </lineage>
</organism>
<dbReference type="EMBL" id="JASJEX010000003">
    <property type="protein sequence ID" value="MDJ1129761.1"/>
    <property type="molecule type" value="Genomic_DNA"/>
</dbReference>
<protein>
    <recommendedName>
        <fullName evidence="3">Phospholipase C/D domain-containing protein</fullName>
    </recommendedName>
</protein>
<sequence length="267" mass="29347">MPSWNIHTGLVERLASGNDLASLGIRDLNAYHFGNLVPDVYVGYMVPDVSHTLLYTDTHHTLPSHIPVADHQEFWDRWVEPFVETGGVDDVTLGAWAHLLADHHYNERVNAFLAEHNVPSGEQTRIRKQGDFDRFGHGLGITLTVDPNERLKAQAARFPEYQIEGADVEAACRAHAKLVEASREVPDGAGYSLLSEELIGDVFDRIDRDTRERLSGYAAAVRAAGHDPMASPPERPLDRPSLRVGPEPAVLLAQDWQAAAAAAQLAG</sequence>
<accession>A0ABT6ZMA1</accession>
<evidence type="ECO:0000313" key="2">
    <source>
        <dbReference type="Proteomes" id="UP001431693"/>
    </source>
</evidence>
<dbReference type="RefSeq" id="WP_283712881.1">
    <property type="nucleotide sequence ID" value="NZ_JASJEW010000002.1"/>
</dbReference>
<evidence type="ECO:0000313" key="1">
    <source>
        <dbReference type="EMBL" id="MDJ1129761.1"/>
    </source>
</evidence>
<reference evidence="1" key="1">
    <citation type="submission" date="2023-05" db="EMBL/GenBank/DDBJ databases">
        <title>[olsenella] sp. nov., isolated from a pig farm feces dump.</title>
        <authorList>
            <person name="Chang Y.-H."/>
        </authorList>
    </citation>
    <scope>NUCLEOTIDE SEQUENCE</scope>
    <source>
        <strain evidence="1">YH-ols2217</strain>
    </source>
</reference>
<name>A0ABT6ZMA1_9ACTN</name>